<organism evidence="6 7">
    <name type="scientific">Plasmodium vivax</name>
    <name type="common">malaria parasite P. vivax</name>
    <dbReference type="NCBI Taxonomy" id="5855"/>
    <lineage>
        <taxon>Eukaryota</taxon>
        <taxon>Sar</taxon>
        <taxon>Alveolata</taxon>
        <taxon>Apicomplexa</taxon>
        <taxon>Aconoidasida</taxon>
        <taxon>Haemosporida</taxon>
        <taxon>Plasmodiidae</taxon>
        <taxon>Plasmodium</taxon>
        <taxon>Plasmodium (Plasmodium)</taxon>
    </lineage>
</organism>
<keyword evidence="3" id="KW-0687">Ribonucleoprotein</keyword>
<dbReference type="Pfam" id="PF16906">
    <property type="entry name" value="Ribosomal_L26"/>
    <property type="match status" value="1"/>
</dbReference>
<dbReference type="VEuPathDB" id="PlasmoDB:PVPAM_080039700"/>
<dbReference type="SUPFAM" id="SSF50104">
    <property type="entry name" value="Translation proteins SH3-like domain"/>
    <property type="match status" value="1"/>
</dbReference>
<evidence type="ECO:0000256" key="4">
    <source>
        <dbReference type="SAM" id="MobiDB-lite"/>
    </source>
</evidence>
<dbReference type="InterPro" id="IPR005824">
    <property type="entry name" value="KOW"/>
</dbReference>
<evidence type="ECO:0000259" key="5">
    <source>
        <dbReference type="SMART" id="SM00739"/>
    </source>
</evidence>
<dbReference type="HAMAP" id="MF_01326_A">
    <property type="entry name" value="Ribosomal_uL24_A"/>
    <property type="match status" value="1"/>
</dbReference>
<name>A0A8S4HAL2_PLAVI</name>
<dbReference type="FunFam" id="2.30.30.30:FF:000009">
    <property type="entry name" value="60S ribosomal protein L26"/>
    <property type="match status" value="1"/>
</dbReference>
<accession>A0A8S4HAL2</accession>
<proteinExistence type="inferred from homology"/>
<evidence type="ECO:0000313" key="7">
    <source>
        <dbReference type="Proteomes" id="UP000779233"/>
    </source>
</evidence>
<reference evidence="6" key="1">
    <citation type="submission" date="2021-09" db="EMBL/GenBank/DDBJ databases">
        <authorList>
            <consortium name="Pathogen Informatics"/>
        </authorList>
    </citation>
    <scope>NUCLEOTIDE SEQUENCE</scope>
    <source>
        <strain evidence="6">PvW1</strain>
    </source>
</reference>
<comment type="caution">
    <text evidence="6">The sequence shown here is derived from an EMBL/GenBank/DDBJ whole genome shotgun (WGS) entry which is preliminary data.</text>
</comment>
<dbReference type="CDD" id="cd06089">
    <property type="entry name" value="KOW_RPL26"/>
    <property type="match status" value="1"/>
</dbReference>
<feature type="domain" description="KOW" evidence="5">
    <location>
        <begin position="48"/>
        <end position="75"/>
    </location>
</feature>
<keyword evidence="2" id="KW-0689">Ribosomal protein</keyword>
<evidence type="ECO:0000313" key="6">
    <source>
        <dbReference type="EMBL" id="CAG9479220.1"/>
    </source>
</evidence>
<dbReference type="Pfam" id="PF00467">
    <property type="entry name" value="KOW"/>
    <property type="match status" value="1"/>
</dbReference>
<dbReference type="SMART" id="SM00739">
    <property type="entry name" value="KOW"/>
    <property type="match status" value="1"/>
</dbReference>
<dbReference type="InterPro" id="IPR008991">
    <property type="entry name" value="Translation_prot_SH3-like_sf"/>
</dbReference>
<feature type="region of interest" description="Disordered" evidence="4">
    <location>
        <begin position="338"/>
        <end position="396"/>
    </location>
</feature>
<gene>
    <name evidence="6" type="ORF">PVW1_080033000</name>
</gene>
<dbReference type="InterPro" id="IPR005756">
    <property type="entry name" value="Ribosomal_uL24_euk/arc"/>
</dbReference>
<dbReference type="InterPro" id="IPR014722">
    <property type="entry name" value="Rib_uL2_dom2"/>
</dbReference>
<feature type="region of interest" description="Disordered" evidence="4">
    <location>
        <begin position="172"/>
        <end position="223"/>
    </location>
</feature>
<dbReference type="EMBL" id="CAJZCX010000009">
    <property type="protein sequence ID" value="CAG9479220.1"/>
    <property type="molecule type" value="Genomic_DNA"/>
</dbReference>
<evidence type="ECO:0000256" key="1">
    <source>
        <dbReference type="ARBA" id="ARBA00010618"/>
    </source>
</evidence>
<comment type="similarity">
    <text evidence="1">Belongs to the universal ribosomal protein uL24 family.</text>
</comment>
<dbReference type="PANTHER" id="PTHR11143">
    <property type="entry name" value="60S RIBOSOMAL PROTEIN L26 FAMILY MEMBER"/>
    <property type="match status" value="1"/>
</dbReference>
<dbReference type="GO" id="GO:0006412">
    <property type="term" value="P:translation"/>
    <property type="evidence" value="ECO:0007669"/>
    <property type="project" value="InterPro"/>
</dbReference>
<evidence type="ECO:0000256" key="3">
    <source>
        <dbReference type="ARBA" id="ARBA00023274"/>
    </source>
</evidence>
<dbReference type="AlphaFoldDB" id="A0A8S4HAL2"/>
<protein>
    <submittedName>
        <fullName evidence="6">(malaria parasite P. vivax) hypothetical protein</fullName>
    </submittedName>
</protein>
<feature type="compositionally biased region" description="Polar residues" evidence="4">
    <location>
        <begin position="198"/>
        <end position="208"/>
    </location>
</feature>
<evidence type="ECO:0000256" key="2">
    <source>
        <dbReference type="ARBA" id="ARBA00022980"/>
    </source>
</evidence>
<sequence length="432" mass="48671">MKFNKQISSARRKMRKAHFTAPAGLRRKIMSSKLSKELRLKYKTRALPVRKDDEVLICRGHNHGREGKVVKINRKRFKIYVERVTREKANGESTFIGIHPSNVILTKLKIDKNRKKILDRKAPKEKIQAQSRFFTKQKNCNKYDEEKKELTLQKVPRKTMRKEAIVNEITREGVTKHPGEGTNQLGKTNEEREESILSVPSTSTNSDSIDVESEEVTTDTSSLTSSSMIRSNIKANIICERCLLQNSYGHICDFTREHRRGRSSPPLGEANRIALNKSASFGGTLPHSYEIFRDLSEFIWTEREDVHLGNYLKGGTNYPSETSHSQGGEICSAWGGGGSPLDGGVSTRKDNKRTTNGKAPRRRTTDESILILEAPTRSGDNSSSVRPTKWGKRGKSLDLPSWGDKADYKRGGVPLTKCNSGFFNNRGAIIYS</sequence>
<dbReference type="Gene3D" id="2.30.30.30">
    <property type="match status" value="1"/>
</dbReference>
<dbReference type="InterPro" id="IPR041988">
    <property type="entry name" value="Ribosomal_uL24_KOW"/>
</dbReference>
<dbReference type="NCBIfam" id="TIGR01080">
    <property type="entry name" value="rplX_A_E"/>
    <property type="match status" value="1"/>
</dbReference>
<dbReference type="GO" id="GO:0003723">
    <property type="term" value="F:RNA binding"/>
    <property type="evidence" value="ECO:0007669"/>
    <property type="project" value="InterPro"/>
</dbReference>
<dbReference type="GO" id="GO:0003735">
    <property type="term" value="F:structural constituent of ribosome"/>
    <property type="evidence" value="ECO:0007669"/>
    <property type="project" value="InterPro"/>
</dbReference>
<dbReference type="Proteomes" id="UP000779233">
    <property type="component" value="Unassembled WGS sequence"/>
</dbReference>
<dbReference type="GO" id="GO:0015934">
    <property type="term" value="C:large ribosomal subunit"/>
    <property type="evidence" value="ECO:0007669"/>
    <property type="project" value="InterPro"/>
</dbReference>